<reference evidence="5 6" key="1">
    <citation type="submission" date="2018-11" db="EMBL/GenBank/DDBJ databases">
        <title>Flavobacterium sp. nov., YIM 102701-2 draft genome.</title>
        <authorList>
            <person name="Li G."/>
            <person name="Jiang Y."/>
        </authorList>
    </citation>
    <scope>NUCLEOTIDE SEQUENCE [LARGE SCALE GENOMIC DNA]</scope>
    <source>
        <strain evidence="5 6">YIM 102701-2</strain>
    </source>
</reference>
<evidence type="ECO:0000256" key="1">
    <source>
        <dbReference type="ARBA" id="ARBA00023015"/>
    </source>
</evidence>
<evidence type="ECO:0000256" key="3">
    <source>
        <dbReference type="ARBA" id="ARBA00023163"/>
    </source>
</evidence>
<dbReference type="PROSITE" id="PS01124">
    <property type="entry name" value="HTH_ARAC_FAMILY_2"/>
    <property type="match status" value="1"/>
</dbReference>
<dbReference type="RefSeq" id="WP_125016739.1">
    <property type="nucleotide sequence ID" value="NZ_RQVQ01000003.1"/>
</dbReference>
<keyword evidence="3" id="KW-0804">Transcription</keyword>
<dbReference type="PANTHER" id="PTHR46796:SF12">
    <property type="entry name" value="HTH-TYPE DNA-BINDING TRANSCRIPTIONAL ACTIVATOR EUTR"/>
    <property type="match status" value="1"/>
</dbReference>
<organism evidence="5 6">
    <name type="scientific">Paenimyroides tangerinum</name>
    <dbReference type="NCBI Taxonomy" id="2488728"/>
    <lineage>
        <taxon>Bacteria</taxon>
        <taxon>Pseudomonadati</taxon>
        <taxon>Bacteroidota</taxon>
        <taxon>Flavobacteriia</taxon>
        <taxon>Flavobacteriales</taxon>
        <taxon>Flavobacteriaceae</taxon>
        <taxon>Paenimyroides</taxon>
    </lineage>
</organism>
<evidence type="ECO:0000313" key="6">
    <source>
        <dbReference type="Proteomes" id="UP000275719"/>
    </source>
</evidence>
<evidence type="ECO:0000256" key="2">
    <source>
        <dbReference type="ARBA" id="ARBA00023125"/>
    </source>
</evidence>
<sequence length="311" mass="37706">MKTPYTLRFRENYIKEEILTADHLPEQCRFPLEFTQKNIFYQNKPSSILRQLFNYRPFFIDLVEVNSDDPFEFMFKIHGKQVFLFFMLVGDMEFYDSSHRLIAHTLENNFLMSFYDSGLYNVRVDKGKHIALVITIHPDWLEKVSTEYKNIYRILEEFNKDTNPYQAMYQGKIDRNLHKWLRKVYSSQKQDIGVFDGFLRMHMALMLKHYDRLLDSHWLAFDIREFILENLTDENLGIEMLCDNFGLTKRALRYQFMQTFGENILTYCKNRRMELADQLIRANNLTISEVYMRIGYKDESTFRYHFNRYKP</sequence>
<feature type="domain" description="HTH araC/xylS-type" evidence="4">
    <location>
        <begin position="221"/>
        <end position="311"/>
    </location>
</feature>
<dbReference type="OrthoDB" id="9803764at2"/>
<protein>
    <submittedName>
        <fullName evidence="5">AraC family transcriptional regulator</fullName>
    </submittedName>
</protein>
<dbReference type="InterPro" id="IPR050204">
    <property type="entry name" value="AraC_XylS_family_regulators"/>
</dbReference>
<dbReference type="Proteomes" id="UP000275719">
    <property type="component" value="Unassembled WGS sequence"/>
</dbReference>
<dbReference type="EMBL" id="RQVQ01000003">
    <property type="protein sequence ID" value="RRJ92741.1"/>
    <property type="molecule type" value="Genomic_DNA"/>
</dbReference>
<dbReference type="SMART" id="SM00342">
    <property type="entry name" value="HTH_ARAC"/>
    <property type="match status" value="1"/>
</dbReference>
<evidence type="ECO:0000313" key="5">
    <source>
        <dbReference type="EMBL" id="RRJ92741.1"/>
    </source>
</evidence>
<dbReference type="PANTHER" id="PTHR46796">
    <property type="entry name" value="HTH-TYPE TRANSCRIPTIONAL ACTIVATOR RHAS-RELATED"/>
    <property type="match status" value="1"/>
</dbReference>
<dbReference type="GO" id="GO:0003700">
    <property type="term" value="F:DNA-binding transcription factor activity"/>
    <property type="evidence" value="ECO:0007669"/>
    <property type="project" value="InterPro"/>
</dbReference>
<dbReference type="GO" id="GO:0043565">
    <property type="term" value="F:sequence-specific DNA binding"/>
    <property type="evidence" value="ECO:0007669"/>
    <property type="project" value="InterPro"/>
</dbReference>
<dbReference type="AlphaFoldDB" id="A0A3P3WC30"/>
<accession>A0A3P3WC30</accession>
<gene>
    <name evidence="5" type="ORF">EG240_01615</name>
</gene>
<proteinExistence type="predicted"/>
<keyword evidence="6" id="KW-1185">Reference proteome</keyword>
<name>A0A3P3WC30_9FLAO</name>
<evidence type="ECO:0000259" key="4">
    <source>
        <dbReference type="PROSITE" id="PS01124"/>
    </source>
</evidence>
<keyword evidence="2" id="KW-0238">DNA-binding</keyword>
<comment type="caution">
    <text evidence="5">The sequence shown here is derived from an EMBL/GenBank/DDBJ whole genome shotgun (WGS) entry which is preliminary data.</text>
</comment>
<keyword evidence="1" id="KW-0805">Transcription regulation</keyword>
<dbReference type="InterPro" id="IPR018060">
    <property type="entry name" value="HTH_AraC"/>
</dbReference>
<dbReference type="Gene3D" id="1.10.10.60">
    <property type="entry name" value="Homeodomain-like"/>
    <property type="match status" value="1"/>
</dbReference>
<dbReference type="Pfam" id="PF12833">
    <property type="entry name" value="HTH_18"/>
    <property type="match status" value="1"/>
</dbReference>